<dbReference type="NCBIfam" id="TIGR01750">
    <property type="entry name" value="fabZ"/>
    <property type="match status" value="1"/>
</dbReference>
<evidence type="ECO:0000313" key="12">
    <source>
        <dbReference type="Proteomes" id="UP000295188"/>
    </source>
</evidence>
<sequence length="147" mass="16304">MIDINEIQKVLPHRPPFLLIDRILEVVPFKSAIGIKNITMGESQFRGHFPGHPIMPGVLILEAMAQVGGFAMLYPEKNRGKLAFFGGMENVKFKVPVVPGDQLVMKAELIKVRGDFGKLHTEAFVDDKLVAQGDFTFALKTVNDADK</sequence>
<dbReference type="OrthoDB" id="9772788at2"/>
<accession>A0A4R3KBP4</accession>
<dbReference type="InterPro" id="IPR013114">
    <property type="entry name" value="FabA_FabZ"/>
</dbReference>
<dbReference type="GO" id="GO:0016020">
    <property type="term" value="C:membrane"/>
    <property type="evidence" value="ECO:0007669"/>
    <property type="project" value="GOC"/>
</dbReference>
<dbReference type="SUPFAM" id="SSF54637">
    <property type="entry name" value="Thioesterase/thiol ester dehydrase-isomerase"/>
    <property type="match status" value="1"/>
</dbReference>
<dbReference type="RefSeq" id="WP_132547995.1">
    <property type="nucleotide sequence ID" value="NZ_SMAA01000004.1"/>
</dbReference>
<dbReference type="GO" id="GO:0005737">
    <property type="term" value="C:cytoplasm"/>
    <property type="evidence" value="ECO:0007669"/>
    <property type="project" value="UniProtKB-SubCell"/>
</dbReference>
<dbReference type="NCBIfam" id="NF000582">
    <property type="entry name" value="PRK00006.1"/>
    <property type="match status" value="1"/>
</dbReference>
<dbReference type="Pfam" id="PF07977">
    <property type="entry name" value="FabA"/>
    <property type="match status" value="1"/>
</dbReference>
<reference evidence="11 12" key="1">
    <citation type="submission" date="2019-03" db="EMBL/GenBank/DDBJ databases">
        <title>Genomic Encyclopedia of Type Strains, Phase IV (KMG-IV): sequencing the most valuable type-strain genomes for metagenomic binning, comparative biology and taxonomic classification.</title>
        <authorList>
            <person name="Goeker M."/>
        </authorList>
    </citation>
    <scope>NUCLEOTIDE SEQUENCE [LARGE SCALE GENOMIC DNA]</scope>
    <source>
        <strain evidence="11 12">DSM 20467</strain>
    </source>
</reference>
<dbReference type="HAMAP" id="MF_00406">
    <property type="entry name" value="FabZ"/>
    <property type="match status" value="1"/>
</dbReference>
<feature type="active site" evidence="10">
    <location>
        <position position="48"/>
    </location>
</feature>
<keyword evidence="12" id="KW-1185">Reference proteome</keyword>
<comment type="catalytic activity">
    <reaction evidence="1 10">
        <text>a (3R)-hydroxyacyl-[ACP] = a (2E)-enoyl-[ACP] + H2O</text>
        <dbReference type="Rhea" id="RHEA:13097"/>
        <dbReference type="Rhea" id="RHEA-COMP:9925"/>
        <dbReference type="Rhea" id="RHEA-COMP:9945"/>
        <dbReference type="ChEBI" id="CHEBI:15377"/>
        <dbReference type="ChEBI" id="CHEBI:78784"/>
        <dbReference type="ChEBI" id="CHEBI:78827"/>
        <dbReference type="EC" id="4.2.1.59"/>
    </reaction>
</comment>
<dbReference type="PANTHER" id="PTHR30272">
    <property type="entry name" value="3-HYDROXYACYL-[ACYL-CARRIER-PROTEIN] DEHYDRATASE"/>
    <property type="match status" value="1"/>
</dbReference>
<keyword evidence="4 10" id="KW-0963">Cytoplasm</keyword>
<evidence type="ECO:0000256" key="3">
    <source>
        <dbReference type="ARBA" id="ARBA00009174"/>
    </source>
</evidence>
<dbReference type="CDD" id="cd01288">
    <property type="entry name" value="FabZ"/>
    <property type="match status" value="1"/>
</dbReference>
<dbReference type="PANTHER" id="PTHR30272:SF1">
    <property type="entry name" value="3-HYDROXYACYL-[ACYL-CARRIER-PROTEIN] DEHYDRATASE"/>
    <property type="match status" value="1"/>
</dbReference>
<dbReference type="AlphaFoldDB" id="A0A4R3KBP4"/>
<organism evidence="11 12">
    <name type="scientific">Pectinatus cerevisiiphilus</name>
    <dbReference type="NCBI Taxonomy" id="86956"/>
    <lineage>
        <taxon>Bacteria</taxon>
        <taxon>Bacillati</taxon>
        <taxon>Bacillota</taxon>
        <taxon>Negativicutes</taxon>
        <taxon>Selenomonadales</taxon>
        <taxon>Selenomonadaceae</taxon>
        <taxon>Pectinatus</taxon>
    </lineage>
</organism>
<keyword evidence="5 10" id="KW-0444">Lipid biosynthesis</keyword>
<comment type="subcellular location">
    <subcellularLocation>
        <location evidence="2 10">Cytoplasm</location>
    </subcellularLocation>
</comment>
<keyword evidence="7 10" id="KW-0443">Lipid metabolism</keyword>
<protein>
    <recommendedName>
        <fullName evidence="10">3-hydroxyacyl-[acyl-carrier-protein] dehydratase FabZ</fullName>
        <ecNumber evidence="10">4.2.1.59</ecNumber>
    </recommendedName>
    <alternativeName>
        <fullName evidence="10">(3R)-hydroxymyristoyl-[acyl-carrier-protein] dehydratase</fullName>
        <shortName evidence="10">(3R)-hydroxymyristoyl-ACP dehydrase</shortName>
    </alternativeName>
    <alternativeName>
        <fullName evidence="10">Beta-hydroxyacyl-ACP dehydratase</fullName>
    </alternativeName>
</protein>
<dbReference type="GO" id="GO:0006633">
    <property type="term" value="P:fatty acid biosynthetic process"/>
    <property type="evidence" value="ECO:0007669"/>
    <property type="project" value="UniProtKB-UniRule"/>
</dbReference>
<evidence type="ECO:0000256" key="4">
    <source>
        <dbReference type="ARBA" id="ARBA00022490"/>
    </source>
</evidence>
<dbReference type="Gene3D" id="3.10.129.10">
    <property type="entry name" value="Hotdog Thioesterase"/>
    <property type="match status" value="1"/>
</dbReference>
<dbReference type="EMBL" id="SMAA01000004">
    <property type="protein sequence ID" value="TCS80488.1"/>
    <property type="molecule type" value="Genomic_DNA"/>
</dbReference>
<comment type="similarity">
    <text evidence="3 10">Belongs to the thioester dehydratase family. FabZ subfamily.</text>
</comment>
<evidence type="ECO:0000313" key="11">
    <source>
        <dbReference type="EMBL" id="TCS80488.1"/>
    </source>
</evidence>
<gene>
    <name evidence="10" type="primary">fabZ</name>
    <name evidence="11" type="ORF">EDC37_10490</name>
</gene>
<keyword evidence="6 10" id="KW-0441">Lipid A biosynthesis</keyword>
<name>A0A4R3KBP4_9FIRM</name>
<dbReference type="GO" id="GO:0019171">
    <property type="term" value="F:(3R)-hydroxyacyl-[acyl-carrier-protein] dehydratase activity"/>
    <property type="evidence" value="ECO:0007669"/>
    <property type="project" value="UniProtKB-EC"/>
</dbReference>
<evidence type="ECO:0000256" key="6">
    <source>
        <dbReference type="ARBA" id="ARBA00022556"/>
    </source>
</evidence>
<dbReference type="EC" id="4.2.1.59" evidence="10"/>
<evidence type="ECO:0000256" key="5">
    <source>
        <dbReference type="ARBA" id="ARBA00022516"/>
    </source>
</evidence>
<evidence type="ECO:0000256" key="8">
    <source>
        <dbReference type="ARBA" id="ARBA00023239"/>
    </source>
</evidence>
<dbReference type="InterPro" id="IPR029069">
    <property type="entry name" value="HotDog_dom_sf"/>
</dbReference>
<comment type="function">
    <text evidence="9 10">Involved in unsaturated fatty acids biosynthesis. Catalyzes the dehydration of short chain beta-hydroxyacyl-ACPs and long chain saturated and unsaturated beta-hydroxyacyl-ACPs.</text>
</comment>
<dbReference type="Proteomes" id="UP000295188">
    <property type="component" value="Unassembled WGS sequence"/>
</dbReference>
<dbReference type="GO" id="GO:0009245">
    <property type="term" value="P:lipid A biosynthetic process"/>
    <property type="evidence" value="ECO:0007669"/>
    <property type="project" value="UniProtKB-UniRule"/>
</dbReference>
<evidence type="ECO:0000256" key="9">
    <source>
        <dbReference type="ARBA" id="ARBA00025049"/>
    </source>
</evidence>
<proteinExistence type="inferred from homology"/>
<evidence type="ECO:0000256" key="2">
    <source>
        <dbReference type="ARBA" id="ARBA00004496"/>
    </source>
</evidence>
<dbReference type="FunFam" id="3.10.129.10:FF:000001">
    <property type="entry name" value="3-hydroxyacyl-[acyl-carrier-protein] dehydratase FabZ"/>
    <property type="match status" value="1"/>
</dbReference>
<evidence type="ECO:0000256" key="10">
    <source>
        <dbReference type="HAMAP-Rule" id="MF_00406"/>
    </source>
</evidence>
<comment type="caution">
    <text evidence="11">The sequence shown here is derived from an EMBL/GenBank/DDBJ whole genome shotgun (WGS) entry which is preliminary data.</text>
</comment>
<evidence type="ECO:0000256" key="1">
    <source>
        <dbReference type="ARBA" id="ARBA00001055"/>
    </source>
</evidence>
<dbReference type="InterPro" id="IPR010084">
    <property type="entry name" value="FabZ"/>
</dbReference>
<keyword evidence="8 10" id="KW-0456">Lyase</keyword>
<evidence type="ECO:0000256" key="7">
    <source>
        <dbReference type="ARBA" id="ARBA00023098"/>
    </source>
</evidence>